<dbReference type="Proteomes" id="UP000033260">
    <property type="component" value="Chromosome"/>
</dbReference>
<sequence>MSIVRPPAAQLRPVRDLSASDEPGHKDQPRVSDDRYAVDELPQGALMLLAQLQPLREFPLQLSLAALRLGAGTESRLAKVSVDQPMHLPIKQPSVPSSPALVNARLALAERLPITAQVLGQASVASALATADQAAVDVSAEQKAPLSSARLPLAMPTQVPDQAAAAIALWASDQAVADRQVKQQTPQAFPAQPLPLLEKSSYLNQVTRVAVPAKATAGLNSAPEVSIAREARNYLQVPFSKGDAVGLITVSKAGAERPEQLLLNPSSALVFSCLSDNLAQAPDPRWRLTDQEGGDLRHGHDQERPDEEVEELSRQALRDRSGRGEHQT</sequence>
<feature type="compositionally biased region" description="Basic and acidic residues" evidence="1">
    <location>
        <begin position="311"/>
        <end position="328"/>
    </location>
</feature>
<evidence type="ECO:0000256" key="1">
    <source>
        <dbReference type="SAM" id="MobiDB-lite"/>
    </source>
</evidence>
<evidence type="ECO:0008006" key="4">
    <source>
        <dbReference type="Google" id="ProtNLM"/>
    </source>
</evidence>
<gene>
    <name evidence="2" type="ORF">N805_02155</name>
</gene>
<name>A0AAU8S0B3_PSEPU</name>
<feature type="compositionally biased region" description="Basic and acidic residues" evidence="1">
    <location>
        <begin position="22"/>
        <end position="33"/>
    </location>
</feature>
<proteinExistence type="predicted"/>
<reference evidence="2 3" key="1">
    <citation type="submission" date="2015-02" db="EMBL/GenBank/DDBJ databases">
        <title>Complete Genome Sequencing of Pseudomonas putida S13.1.2.</title>
        <authorList>
            <person name="Chong T.M."/>
            <person name="Chan K.G."/>
            <person name="Dessaux Y."/>
        </authorList>
    </citation>
    <scope>NUCLEOTIDE SEQUENCE [LARGE SCALE GENOMIC DNA]</scope>
    <source>
        <strain evidence="2 3">S13.1.2</strain>
    </source>
</reference>
<feature type="region of interest" description="Disordered" evidence="1">
    <location>
        <begin position="1"/>
        <end position="33"/>
    </location>
</feature>
<accession>A0AAU8S0B3</accession>
<feature type="compositionally biased region" description="Basic and acidic residues" evidence="1">
    <location>
        <begin position="284"/>
        <end position="303"/>
    </location>
</feature>
<organism evidence="2 3">
    <name type="scientific">Pseudomonas putida S13.1.2</name>
    <dbReference type="NCBI Taxonomy" id="1384061"/>
    <lineage>
        <taxon>Bacteria</taxon>
        <taxon>Pseudomonadati</taxon>
        <taxon>Pseudomonadota</taxon>
        <taxon>Gammaproteobacteria</taxon>
        <taxon>Pseudomonadales</taxon>
        <taxon>Pseudomonadaceae</taxon>
        <taxon>Pseudomonas</taxon>
    </lineage>
</organism>
<evidence type="ECO:0000313" key="2">
    <source>
        <dbReference type="EMBL" id="AJQ46095.1"/>
    </source>
</evidence>
<dbReference type="EMBL" id="CP010979">
    <property type="protein sequence ID" value="AJQ46095.1"/>
    <property type="molecule type" value="Genomic_DNA"/>
</dbReference>
<feature type="region of interest" description="Disordered" evidence="1">
    <location>
        <begin position="284"/>
        <end position="328"/>
    </location>
</feature>
<evidence type="ECO:0000313" key="3">
    <source>
        <dbReference type="Proteomes" id="UP000033260"/>
    </source>
</evidence>
<dbReference type="AlphaFoldDB" id="A0AAU8S0B3"/>
<protein>
    <recommendedName>
        <fullName evidence="4">Flagellar hook-length control protein FliK</fullName>
    </recommendedName>
</protein>